<evidence type="ECO:0000313" key="2">
    <source>
        <dbReference type="EMBL" id="MFC4231419.1"/>
    </source>
</evidence>
<proteinExistence type="predicted"/>
<keyword evidence="1" id="KW-0812">Transmembrane</keyword>
<dbReference type="Gene3D" id="1.10.287.70">
    <property type="match status" value="1"/>
</dbReference>
<accession>A0ABV8PWR7</accession>
<evidence type="ECO:0008006" key="4">
    <source>
        <dbReference type="Google" id="ProtNLM"/>
    </source>
</evidence>
<name>A0ABV8PWR7_9BACT</name>
<feature type="transmembrane region" description="Helical" evidence="1">
    <location>
        <begin position="80"/>
        <end position="101"/>
    </location>
</feature>
<sequence>MFEHKTQPLLSKSKYYNRLYRSMALFFGLLIVCLAIGVFGYHFFAQLEWLDSLHNASMILSGMGPVAEIKTVSGKLFSSFYALFSGVAFITNIGLLLTPVVHRFFHKMHVENN</sequence>
<protein>
    <recommendedName>
        <fullName evidence="4">Ion channel</fullName>
    </recommendedName>
</protein>
<keyword evidence="1" id="KW-0472">Membrane</keyword>
<reference evidence="3" key="1">
    <citation type="journal article" date="2019" name="Int. J. Syst. Evol. Microbiol.">
        <title>The Global Catalogue of Microorganisms (GCM) 10K type strain sequencing project: providing services to taxonomists for standard genome sequencing and annotation.</title>
        <authorList>
            <consortium name="The Broad Institute Genomics Platform"/>
            <consortium name="The Broad Institute Genome Sequencing Center for Infectious Disease"/>
            <person name="Wu L."/>
            <person name="Ma J."/>
        </authorList>
    </citation>
    <scope>NUCLEOTIDE SEQUENCE [LARGE SCALE GENOMIC DNA]</scope>
    <source>
        <strain evidence="3">CECT 8010</strain>
    </source>
</reference>
<dbReference type="EMBL" id="JBHSDC010000005">
    <property type="protein sequence ID" value="MFC4231419.1"/>
    <property type="molecule type" value="Genomic_DNA"/>
</dbReference>
<gene>
    <name evidence="2" type="ORF">ACFOW1_05935</name>
</gene>
<evidence type="ECO:0000313" key="3">
    <source>
        <dbReference type="Proteomes" id="UP001595906"/>
    </source>
</evidence>
<dbReference type="Proteomes" id="UP001595906">
    <property type="component" value="Unassembled WGS sequence"/>
</dbReference>
<feature type="transmembrane region" description="Helical" evidence="1">
    <location>
        <begin position="20"/>
        <end position="44"/>
    </location>
</feature>
<keyword evidence="3" id="KW-1185">Reference proteome</keyword>
<organism evidence="2 3">
    <name type="scientific">Parasediminibacterium paludis</name>
    <dbReference type="NCBI Taxonomy" id="908966"/>
    <lineage>
        <taxon>Bacteria</taxon>
        <taxon>Pseudomonadati</taxon>
        <taxon>Bacteroidota</taxon>
        <taxon>Chitinophagia</taxon>
        <taxon>Chitinophagales</taxon>
        <taxon>Chitinophagaceae</taxon>
        <taxon>Parasediminibacterium</taxon>
    </lineage>
</organism>
<comment type="caution">
    <text evidence="2">The sequence shown here is derived from an EMBL/GenBank/DDBJ whole genome shotgun (WGS) entry which is preliminary data.</text>
</comment>
<evidence type="ECO:0000256" key="1">
    <source>
        <dbReference type="SAM" id="Phobius"/>
    </source>
</evidence>
<dbReference type="RefSeq" id="WP_379012878.1">
    <property type="nucleotide sequence ID" value="NZ_JBHSDC010000005.1"/>
</dbReference>
<keyword evidence="1" id="KW-1133">Transmembrane helix</keyword>